<dbReference type="Gene3D" id="3.20.20.70">
    <property type="entry name" value="Aldolase class I"/>
    <property type="match status" value="1"/>
</dbReference>
<keyword evidence="3" id="KW-0732">Signal</keyword>
<evidence type="ECO:0000259" key="4">
    <source>
        <dbReference type="Pfam" id="PF03537"/>
    </source>
</evidence>
<comment type="caution">
    <text evidence="5">The sequence shown here is derived from an EMBL/GenBank/DDBJ whole genome shotgun (WGS) entry which is preliminary data.</text>
</comment>
<dbReference type="InterPro" id="IPR004352">
    <property type="entry name" value="GH114_TIM-barrel"/>
</dbReference>
<reference evidence="5" key="1">
    <citation type="journal article" date="2022" name="G3 (Bethesda)">
        <title>High quality genome of the basidiomycete yeast Dioszegia hungarica PDD-24b-2 isolated from cloud water.</title>
        <authorList>
            <person name="Jarrige D."/>
            <person name="Haridas S."/>
            <person name="Bleykasten-Grosshans C."/>
            <person name="Joly M."/>
            <person name="Nadalig T."/>
            <person name="Sancelme M."/>
            <person name="Vuilleumier S."/>
            <person name="Grigoriev I.V."/>
            <person name="Amato P."/>
            <person name="Bringel F."/>
        </authorList>
    </citation>
    <scope>NUCLEOTIDE SEQUENCE</scope>
    <source>
        <strain evidence="5">PDD-24b-2</strain>
    </source>
</reference>
<feature type="signal peptide" evidence="3">
    <location>
        <begin position="1"/>
        <end position="21"/>
    </location>
</feature>
<dbReference type="InterPro" id="IPR017853">
    <property type="entry name" value="GH"/>
</dbReference>
<dbReference type="GO" id="GO:0004557">
    <property type="term" value="F:alpha-galactosidase activity"/>
    <property type="evidence" value="ECO:0007669"/>
    <property type="project" value="UniProtKB-EC"/>
</dbReference>
<dbReference type="GeneID" id="77731666"/>
<dbReference type="InterPro" id="IPR013785">
    <property type="entry name" value="Aldolase_TIM"/>
</dbReference>
<gene>
    <name evidence="5" type="ORF">MKK02DRAFT_43508</name>
</gene>
<dbReference type="EC" id="3.2.1.22" evidence="2"/>
<dbReference type="PANTHER" id="PTHR35273:SF2">
    <property type="entry name" value="ALPHA-GALACTOSIDASE"/>
    <property type="match status" value="1"/>
</dbReference>
<sequence>MTGSLLLPFFGLLAFLGSAVAAPAASAATNKTSASIAPKAMSLTSTLIYDLDNIGIAAPTVTSKSGVKVTSDIYIVDMAGHSAAQIAAYKAAGKTVVCYFSAGTLEPFRADATKFNPVCACGPGGKLDSNKHCVGGSGKTKMDDWDEYWLDIHSATCKTNVQSVMTQRIKDAKAKGCDGMDPDNVDSYANGAPYGNTQADQVEYLLWLAKTVRAAGMIVDLKNSADLLQSKSAASLISAFDFSVIESCHQYNECDAYSGFTKAGKPQIQIEYSNSIKKCPTLKAGQNLAVYKGLVLNSKDITLNCRGPRA</sequence>
<feature type="domain" description="Glycoside-hydrolase family GH114 TIM-barrel" evidence="4">
    <location>
        <begin position="70"/>
        <end position="276"/>
    </location>
</feature>
<evidence type="ECO:0000313" key="6">
    <source>
        <dbReference type="Proteomes" id="UP001164286"/>
    </source>
</evidence>
<dbReference type="Pfam" id="PF03537">
    <property type="entry name" value="Glyco_hydro_114"/>
    <property type="match status" value="1"/>
</dbReference>
<evidence type="ECO:0000313" key="5">
    <source>
        <dbReference type="EMBL" id="KAI9637582.1"/>
    </source>
</evidence>
<keyword evidence="6" id="KW-1185">Reference proteome</keyword>
<evidence type="ECO:0000256" key="2">
    <source>
        <dbReference type="ARBA" id="ARBA00012755"/>
    </source>
</evidence>
<feature type="chain" id="PRO_5041251053" description="alpha-galactosidase" evidence="3">
    <location>
        <begin position="22"/>
        <end position="310"/>
    </location>
</feature>
<name>A0AA38HCR7_9TREE</name>
<dbReference type="RefSeq" id="XP_052947359.1">
    <property type="nucleotide sequence ID" value="XM_053092461.1"/>
</dbReference>
<organism evidence="5 6">
    <name type="scientific">Dioszegia hungarica</name>
    <dbReference type="NCBI Taxonomy" id="4972"/>
    <lineage>
        <taxon>Eukaryota</taxon>
        <taxon>Fungi</taxon>
        <taxon>Dikarya</taxon>
        <taxon>Basidiomycota</taxon>
        <taxon>Agaricomycotina</taxon>
        <taxon>Tremellomycetes</taxon>
        <taxon>Tremellales</taxon>
        <taxon>Bulleribasidiaceae</taxon>
        <taxon>Dioszegia</taxon>
    </lineage>
</organism>
<dbReference type="PANTHER" id="PTHR35273">
    <property type="entry name" value="ALPHA-1,4 POLYGALACTOSAMINIDASE, PUTATIVE (AFU_ORTHOLOGUE AFUA_3G07890)-RELATED"/>
    <property type="match status" value="1"/>
</dbReference>
<protein>
    <recommendedName>
        <fullName evidence="2">alpha-galactosidase</fullName>
        <ecNumber evidence="2">3.2.1.22</ecNumber>
    </recommendedName>
</protein>
<proteinExistence type="predicted"/>
<dbReference type="EMBL" id="JAKWFO010000004">
    <property type="protein sequence ID" value="KAI9637582.1"/>
    <property type="molecule type" value="Genomic_DNA"/>
</dbReference>
<comment type="catalytic activity">
    <reaction evidence="1">
        <text>Hydrolysis of terminal, non-reducing alpha-D-galactose residues in alpha-D-galactosides, including galactose oligosaccharides, galactomannans and galactolipids.</text>
        <dbReference type="EC" id="3.2.1.22"/>
    </reaction>
</comment>
<dbReference type="SUPFAM" id="SSF51445">
    <property type="entry name" value="(Trans)glycosidases"/>
    <property type="match status" value="1"/>
</dbReference>
<dbReference type="AlphaFoldDB" id="A0AA38HCR7"/>
<evidence type="ECO:0000256" key="1">
    <source>
        <dbReference type="ARBA" id="ARBA00001255"/>
    </source>
</evidence>
<accession>A0AA38HCR7</accession>
<evidence type="ECO:0000256" key="3">
    <source>
        <dbReference type="SAM" id="SignalP"/>
    </source>
</evidence>
<dbReference type="Proteomes" id="UP001164286">
    <property type="component" value="Unassembled WGS sequence"/>
</dbReference>